<accession>A0AAN9B314</accession>
<sequence length="208" mass="22530">MLSALPFVGSMIAGLAGGIVADKMHRCISIASVRKIFQVTGSWGFAIPMLVVTWLMDINHRLIAVMLLVLAVTLLNLTSLAYRINCLDIAPRYASFITSLSFTIATAASLTAPVVTSAILVEKSNEEWKIVLYIVSAVSFAGGLFYLFFARGEVQSWALENTFDITVIVPDPAPAAAIQREMSVSDFTVDKDRNACLVLSVNPLNSLQ</sequence>
<keyword evidence="4" id="KW-0769">Symport</keyword>
<keyword evidence="9" id="KW-1185">Reference proteome</keyword>
<dbReference type="GO" id="GO:0015293">
    <property type="term" value="F:symporter activity"/>
    <property type="evidence" value="ECO:0007669"/>
    <property type="project" value="UniProtKB-KW"/>
</dbReference>
<dbReference type="AlphaFoldDB" id="A0AAN9B314"/>
<reference evidence="8 9" key="1">
    <citation type="submission" date="2024-02" db="EMBL/GenBank/DDBJ databases">
        <title>Chromosome-scale genome assembly of the rough periwinkle Littorina saxatilis.</title>
        <authorList>
            <person name="De Jode A."/>
            <person name="Faria R."/>
            <person name="Formenti G."/>
            <person name="Sims Y."/>
            <person name="Smith T.P."/>
            <person name="Tracey A."/>
            <person name="Wood J.M.D."/>
            <person name="Zagrodzka Z.B."/>
            <person name="Johannesson K."/>
            <person name="Butlin R.K."/>
            <person name="Leder E.H."/>
        </authorList>
    </citation>
    <scope>NUCLEOTIDE SEQUENCE [LARGE SCALE GENOMIC DNA]</scope>
    <source>
        <strain evidence="8">Snail1</strain>
        <tissue evidence="8">Muscle</tissue>
    </source>
</reference>
<evidence type="ECO:0000256" key="5">
    <source>
        <dbReference type="ARBA" id="ARBA00022989"/>
    </source>
</evidence>
<evidence type="ECO:0000313" key="9">
    <source>
        <dbReference type="Proteomes" id="UP001374579"/>
    </source>
</evidence>
<dbReference type="Proteomes" id="UP001374579">
    <property type="component" value="Unassembled WGS sequence"/>
</dbReference>
<proteinExistence type="predicted"/>
<evidence type="ECO:0000256" key="3">
    <source>
        <dbReference type="ARBA" id="ARBA00022692"/>
    </source>
</evidence>
<keyword evidence="5 7" id="KW-1133">Transmembrane helix</keyword>
<evidence type="ECO:0000256" key="1">
    <source>
        <dbReference type="ARBA" id="ARBA00004141"/>
    </source>
</evidence>
<dbReference type="Gene3D" id="1.20.1250.20">
    <property type="entry name" value="MFS general substrate transporter like domains"/>
    <property type="match status" value="1"/>
</dbReference>
<feature type="transmembrane region" description="Helical" evidence="7">
    <location>
        <begin position="94"/>
        <end position="118"/>
    </location>
</feature>
<dbReference type="EMBL" id="JBAMIC010000013">
    <property type="protein sequence ID" value="KAK7096864.1"/>
    <property type="molecule type" value="Genomic_DNA"/>
</dbReference>
<dbReference type="SUPFAM" id="SSF103473">
    <property type="entry name" value="MFS general substrate transporter"/>
    <property type="match status" value="1"/>
</dbReference>
<evidence type="ECO:0000256" key="2">
    <source>
        <dbReference type="ARBA" id="ARBA00022448"/>
    </source>
</evidence>
<comment type="caution">
    <text evidence="8">The sequence shown here is derived from an EMBL/GenBank/DDBJ whole genome shotgun (WGS) entry which is preliminary data.</text>
</comment>
<dbReference type="InterPro" id="IPR050382">
    <property type="entry name" value="MFS_Na/Anion_cotransporter"/>
</dbReference>
<protein>
    <submittedName>
        <fullName evidence="8">Uncharacterized protein</fullName>
    </submittedName>
</protein>
<dbReference type="PANTHER" id="PTHR11662">
    <property type="entry name" value="SOLUTE CARRIER FAMILY 17"/>
    <property type="match status" value="1"/>
</dbReference>
<keyword evidence="3 7" id="KW-0812">Transmembrane</keyword>
<feature type="transmembrane region" description="Helical" evidence="7">
    <location>
        <begin position="6"/>
        <end position="24"/>
    </location>
</feature>
<feature type="transmembrane region" description="Helical" evidence="7">
    <location>
        <begin position="36"/>
        <end position="56"/>
    </location>
</feature>
<dbReference type="FunFam" id="1.20.1250.20:FF:000003">
    <property type="entry name" value="Solute carrier family 17 member 3"/>
    <property type="match status" value="1"/>
</dbReference>
<name>A0AAN9B314_9CAEN</name>
<organism evidence="8 9">
    <name type="scientific">Littorina saxatilis</name>
    <dbReference type="NCBI Taxonomy" id="31220"/>
    <lineage>
        <taxon>Eukaryota</taxon>
        <taxon>Metazoa</taxon>
        <taxon>Spiralia</taxon>
        <taxon>Lophotrochozoa</taxon>
        <taxon>Mollusca</taxon>
        <taxon>Gastropoda</taxon>
        <taxon>Caenogastropoda</taxon>
        <taxon>Littorinimorpha</taxon>
        <taxon>Littorinoidea</taxon>
        <taxon>Littorinidae</taxon>
        <taxon>Littorina</taxon>
    </lineage>
</organism>
<keyword evidence="2" id="KW-0813">Transport</keyword>
<keyword evidence="6 7" id="KW-0472">Membrane</keyword>
<comment type="subcellular location">
    <subcellularLocation>
        <location evidence="1">Membrane</location>
        <topology evidence="1">Multi-pass membrane protein</topology>
    </subcellularLocation>
</comment>
<evidence type="ECO:0000256" key="6">
    <source>
        <dbReference type="ARBA" id="ARBA00023136"/>
    </source>
</evidence>
<feature type="transmembrane region" description="Helical" evidence="7">
    <location>
        <begin position="130"/>
        <end position="149"/>
    </location>
</feature>
<evidence type="ECO:0000256" key="7">
    <source>
        <dbReference type="SAM" id="Phobius"/>
    </source>
</evidence>
<dbReference type="GO" id="GO:0006820">
    <property type="term" value="P:monoatomic anion transport"/>
    <property type="evidence" value="ECO:0007669"/>
    <property type="project" value="TreeGrafter"/>
</dbReference>
<evidence type="ECO:0000256" key="4">
    <source>
        <dbReference type="ARBA" id="ARBA00022847"/>
    </source>
</evidence>
<dbReference type="GO" id="GO:0016020">
    <property type="term" value="C:membrane"/>
    <property type="evidence" value="ECO:0007669"/>
    <property type="project" value="UniProtKB-SubCell"/>
</dbReference>
<evidence type="ECO:0000313" key="8">
    <source>
        <dbReference type="EMBL" id="KAK7096864.1"/>
    </source>
</evidence>
<feature type="transmembrane region" description="Helical" evidence="7">
    <location>
        <begin position="62"/>
        <end position="82"/>
    </location>
</feature>
<gene>
    <name evidence="8" type="ORF">V1264_003910</name>
</gene>
<dbReference type="PANTHER" id="PTHR11662:SF399">
    <property type="entry name" value="FI19708P1-RELATED"/>
    <property type="match status" value="1"/>
</dbReference>
<dbReference type="InterPro" id="IPR036259">
    <property type="entry name" value="MFS_trans_sf"/>
</dbReference>